<gene>
    <name evidence="2" type="ORF">QNH24_02120</name>
    <name evidence="1" type="ORF">QNH24_18230</name>
</gene>
<dbReference type="RefSeq" id="WP_283868935.1">
    <property type="nucleotide sequence ID" value="NZ_CP126101.1"/>
</dbReference>
<accession>A0AAQ3FET3</accession>
<sequence length="69" mass="8163">MLRKTDEGIEVFYTDNLQAKKILDTERKKSRNLKSMVITEANKKNDLRQRQKMASDLRKIKIAKKEVLL</sequence>
<protein>
    <submittedName>
        <fullName evidence="2">Uncharacterized protein</fullName>
    </submittedName>
</protein>
<organism evidence="2 3">
    <name type="scientific">Lysinibacillus pakistanensis</name>
    <dbReference type="NCBI Taxonomy" id="759811"/>
    <lineage>
        <taxon>Bacteria</taxon>
        <taxon>Bacillati</taxon>
        <taxon>Bacillota</taxon>
        <taxon>Bacilli</taxon>
        <taxon>Bacillales</taxon>
        <taxon>Bacillaceae</taxon>
        <taxon>Lysinibacillus</taxon>
    </lineage>
</organism>
<dbReference type="AlphaFoldDB" id="A0AAQ3FET3"/>
<dbReference type="EMBL" id="CP126101">
    <property type="protein sequence ID" value="WHY52050.1"/>
    <property type="molecule type" value="Genomic_DNA"/>
</dbReference>
<evidence type="ECO:0000313" key="1">
    <source>
        <dbReference type="EMBL" id="WHY50252.1"/>
    </source>
</evidence>
<dbReference type="Proteomes" id="UP001178322">
    <property type="component" value="Chromosome"/>
</dbReference>
<name>A0AAQ3FET3_9BACI</name>
<dbReference type="EMBL" id="CP126101">
    <property type="protein sequence ID" value="WHY50252.1"/>
    <property type="molecule type" value="Genomic_DNA"/>
</dbReference>
<evidence type="ECO:0000313" key="3">
    <source>
        <dbReference type="Proteomes" id="UP001178322"/>
    </source>
</evidence>
<proteinExistence type="predicted"/>
<evidence type="ECO:0000313" key="2">
    <source>
        <dbReference type="EMBL" id="WHY52050.1"/>
    </source>
</evidence>
<reference evidence="2" key="1">
    <citation type="submission" date="2023-05" db="EMBL/GenBank/DDBJ databases">
        <title>Comparative genomics of Bacillaceae isolates and their secondary metabolite potential.</title>
        <authorList>
            <person name="Song L."/>
            <person name="Nielsen L.J."/>
            <person name="Mohite O."/>
            <person name="Xu X."/>
            <person name="Weber T."/>
            <person name="Kovacs A.T."/>
        </authorList>
    </citation>
    <scope>NUCLEOTIDE SEQUENCE</scope>
    <source>
        <strain evidence="2">LY1</strain>
    </source>
</reference>